<dbReference type="InterPro" id="IPR026466">
    <property type="entry name" value="Fim_isopep_form_D2_dom"/>
</dbReference>
<dbReference type="Pfam" id="PF16364">
    <property type="entry name" value="Antigen_C"/>
    <property type="match status" value="1"/>
</dbReference>
<keyword evidence="1" id="KW-0472">Membrane</keyword>
<keyword evidence="1" id="KW-0812">Transmembrane</keyword>
<dbReference type="AlphaFoldDB" id="A0A4R0QS05"/>
<feature type="domain" description="Adhesin isopeptide-forming adherence" evidence="4">
    <location>
        <begin position="434"/>
        <end position="578"/>
    </location>
</feature>
<feature type="signal peptide" evidence="2">
    <location>
        <begin position="1"/>
        <end position="39"/>
    </location>
</feature>
<dbReference type="NCBIfam" id="TIGR04226">
    <property type="entry name" value="RrgB_K2N_iso_D2"/>
    <property type="match status" value="1"/>
</dbReference>
<dbReference type="Gene3D" id="2.60.40.740">
    <property type="match status" value="3"/>
</dbReference>
<evidence type="ECO:0000259" key="3">
    <source>
        <dbReference type="Pfam" id="PF16364"/>
    </source>
</evidence>
<evidence type="ECO:0000313" key="5">
    <source>
        <dbReference type="EMBL" id="TCD53865.1"/>
    </source>
</evidence>
<dbReference type="Pfam" id="PF17998">
    <property type="entry name" value="AgI_II_C2"/>
    <property type="match status" value="2"/>
</dbReference>
<proteinExistence type="predicted"/>
<dbReference type="NCBIfam" id="TIGR04228">
    <property type="entry name" value="isopep_sspB_C2"/>
    <property type="match status" value="1"/>
</dbReference>
<dbReference type="InterPro" id="IPR026345">
    <property type="entry name" value="Adh_isopep-form_adh_dom"/>
</dbReference>
<sequence>MLMHFAKYKLLSTRLRQIAMKSGALVVTASTVWAGAALAADGGSGSSGGSTGTGGYTSRVVWASNDNFGPANATTVENVLTGTLNGVLTSNSHTNVANAIQNANNECVTNYAARHNGDTASANCRVFAVGAVRTDQSRNIADATAGLTQAQWMQAWAQEVGPKTYTHNGVAYNTNARLSSGSTIDGLAARETNGGNRTIVVVVLAADQPKLWDFTPDKSWLTYTNGKWNAVVDNTWSNTTGADTHTVLDGTKLGAAINGTLAAQLGDSLTEFKLVDDYSKADYLFDADNNDIHVYAADVSDDSKPTVNDIVNHGQDVTSQFDITVNGTTVTASMKQAALTSARNNTSAKQYTLLVGGKANFANGKGAAQVRLDSHQAEGSEVTFCADPTTGAAITSHGLLNSGSVSAAGKSKKTNEPYICGYVPPVVKQVIGEASQGGDQASVDGKNVFPGQKLEYKLTTTPTIPQNLTETINTVAFIDQYDQYLQLDKQTIEVLNLTDGSTVTKNDYVLTEDKAAHTFTVTLKPAYVAAHFGAGVQARFQIRFEGTVAKNAPTNREVTNQWTLQLNNSVTPSNTVKNIPVDVTPTKRDETKTGINIDGKTVYYGDDVYYRLTLDAEKLAHSAYKIQRLGMVDKYDSEYLNLIDNQIEVLDSHGQDVTSKFNIQVKNGSVYVFFKTVDTDYLGDTLKGDPQPTDLEAYVTKALDPKTMPSIDQSVLGQKYTVVLPMKVAKVTDGYVVKNTATQITNERTDVTNTVTNPLKDINPRKDVTVNVNGDSVNGKSIYKNHQFLYKLDSSKITGNRAYQQIKNWKIVDKYDTRYDKTTGQWAVYANNNITDDEGNIVIAKGARIDGSGVGAGYFTFTDNNGVFTVEATQAFLDLASGMDANLSWTAYVQMTRTAVSDRVENRFVETLNDTERESNLVWTKTPDQTPAIKLIKYDAASGLTKGDRNTPAEALTRAKNGTRVVFRIINTGSVDLTKITLEDKTIAGNGTVTNLEYPAGWDTLILKPGQWVEVTGTLTGLRTHHTDRGTTTGTPIVPCNVSNNHPFDGTVTGDDKKGGMCYDTPVKATDDWNATTSRLATTGSTIIPFALIAVAAVGLGGAFIIIRKKTAQTTTQDEK</sequence>
<keyword evidence="6" id="KW-1185">Reference proteome</keyword>
<dbReference type="OrthoDB" id="3222861at2"/>
<protein>
    <submittedName>
        <fullName evidence="5">Isopeptide-forming domain-containing fimbrial protein</fullName>
    </submittedName>
</protein>
<accession>A0A4R0QS05</accession>
<evidence type="ECO:0000256" key="1">
    <source>
        <dbReference type="SAM" id="Phobius"/>
    </source>
</evidence>
<feature type="domain" description="Adhesin isopeptide-forming adherence" evidence="4">
    <location>
        <begin position="585"/>
        <end position="759"/>
    </location>
</feature>
<keyword evidence="2" id="KW-0732">Signal</keyword>
<organism evidence="5 6">
    <name type="scientific">Alloscardovia theropitheci</name>
    <dbReference type="NCBI Taxonomy" id="2496842"/>
    <lineage>
        <taxon>Bacteria</taxon>
        <taxon>Bacillati</taxon>
        <taxon>Actinomycetota</taxon>
        <taxon>Actinomycetes</taxon>
        <taxon>Bifidobacteriales</taxon>
        <taxon>Bifidobacteriaceae</taxon>
        <taxon>Alloscardovia</taxon>
    </lineage>
</organism>
<comment type="caution">
    <text evidence="5">The sequence shown here is derived from an EMBL/GenBank/DDBJ whole genome shotgun (WGS) entry which is preliminary data.</text>
</comment>
<dbReference type="InterPro" id="IPR008972">
    <property type="entry name" value="Cupredoxin"/>
</dbReference>
<keyword evidence="1" id="KW-1133">Transmembrane helix</keyword>
<feature type="chain" id="PRO_5020985615" evidence="2">
    <location>
        <begin position="40"/>
        <end position="1120"/>
    </location>
</feature>
<evidence type="ECO:0000256" key="2">
    <source>
        <dbReference type="SAM" id="SignalP"/>
    </source>
</evidence>
<feature type="domain" description="Cell surface antigen C-terminal" evidence="3">
    <location>
        <begin position="763"/>
        <end position="927"/>
    </location>
</feature>
<dbReference type="InterPro" id="IPR032300">
    <property type="entry name" value="Antigen_C"/>
</dbReference>
<dbReference type="EMBL" id="RXLP01000025">
    <property type="protein sequence ID" value="TCD53865.1"/>
    <property type="molecule type" value="Genomic_DNA"/>
</dbReference>
<reference evidence="5 6" key="1">
    <citation type="submission" date="2018-12" db="EMBL/GenBank/DDBJ databases">
        <title>Alloscrdovia theropitheci sp. nov: a novel taxon from the feces of the bleeding-herat monkey (Theropithecus geleda).</title>
        <authorList>
            <person name="Modesto M."/>
        </authorList>
    </citation>
    <scope>NUCLEOTIDE SEQUENCE [LARGE SCALE GENOMIC DNA]</scope>
    <source>
        <strain evidence="5 6">GLDI4/2</strain>
    </source>
</reference>
<dbReference type="SUPFAM" id="SSF49503">
    <property type="entry name" value="Cupredoxins"/>
    <property type="match status" value="1"/>
</dbReference>
<evidence type="ECO:0000313" key="6">
    <source>
        <dbReference type="Proteomes" id="UP000291289"/>
    </source>
</evidence>
<feature type="transmembrane region" description="Helical" evidence="1">
    <location>
        <begin position="1087"/>
        <end position="1107"/>
    </location>
</feature>
<gene>
    <name evidence="5" type="ORF">EJ419_06325</name>
</gene>
<name>A0A4R0QS05_9BIFI</name>
<dbReference type="Proteomes" id="UP000291289">
    <property type="component" value="Unassembled WGS sequence"/>
</dbReference>
<evidence type="ECO:0000259" key="4">
    <source>
        <dbReference type="Pfam" id="PF17998"/>
    </source>
</evidence>